<proteinExistence type="predicted"/>
<reference evidence="1" key="1">
    <citation type="journal article" date="2012" name="PLoS Genet.">
        <title>Comparative analysis of the genomes of two field isolates of the rice blast fungus Magnaporthe oryzae.</title>
        <authorList>
            <person name="Xue M."/>
            <person name="Yang J."/>
            <person name="Li Z."/>
            <person name="Hu S."/>
            <person name="Yao N."/>
            <person name="Dean R.A."/>
            <person name="Zhao W."/>
            <person name="Shen M."/>
            <person name="Zhang H."/>
            <person name="Li C."/>
            <person name="Liu L."/>
            <person name="Cao L."/>
            <person name="Xu X."/>
            <person name="Xing Y."/>
            <person name="Hsiang T."/>
            <person name="Zhang Z."/>
            <person name="Xu J.R."/>
            <person name="Peng Y.L."/>
        </authorList>
    </citation>
    <scope>NUCLEOTIDE SEQUENCE</scope>
    <source>
        <strain evidence="1">Y34</strain>
    </source>
</reference>
<evidence type="ECO:0000313" key="1">
    <source>
        <dbReference type="EMBL" id="ELQ32565.1"/>
    </source>
</evidence>
<dbReference type="AlphaFoldDB" id="A0AA97NLY8"/>
<organism evidence="1">
    <name type="scientific">Pyricularia oryzae (strain Y34)</name>
    <name type="common">Rice blast fungus</name>
    <name type="synonym">Magnaporthe oryzae</name>
    <dbReference type="NCBI Taxonomy" id="1143189"/>
    <lineage>
        <taxon>Eukaryota</taxon>
        <taxon>Fungi</taxon>
        <taxon>Dikarya</taxon>
        <taxon>Ascomycota</taxon>
        <taxon>Pezizomycotina</taxon>
        <taxon>Sordariomycetes</taxon>
        <taxon>Sordariomycetidae</taxon>
        <taxon>Magnaporthales</taxon>
        <taxon>Pyriculariaceae</taxon>
        <taxon>Pyricularia</taxon>
    </lineage>
</organism>
<sequence length="40" mass="4554">MLQIKLTQFYNTFSGLELGRAQAERKPSLHNSISSKLQAF</sequence>
<protein>
    <submittedName>
        <fullName evidence="1">Uncharacterized protein</fullName>
    </submittedName>
</protein>
<name>A0AA97NLY8_PYRO3</name>
<dbReference type="Proteomes" id="UP000011086">
    <property type="component" value="Unassembled WGS sequence"/>
</dbReference>
<accession>A0AA97NLY8</accession>
<gene>
    <name evidence="1" type="ORF">OOU_Y34scaffold01091g4</name>
</gene>
<dbReference type="EMBL" id="JH792920">
    <property type="protein sequence ID" value="ELQ32565.1"/>
    <property type="molecule type" value="Genomic_DNA"/>
</dbReference>